<keyword evidence="5" id="KW-0963">Cytoplasm</keyword>
<dbReference type="GO" id="GO:0006508">
    <property type="term" value="P:proteolysis"/>
    <property type="evidence" value="ECO:0007669"/>
    <property type="project" value="UniProtKB-KW"/>
</dbReference>
<feature type="binding site" evidence="5">
    <location>
        <position position="24"/>
    </location>
    <ligand>
        <name>ATP</name>
        <dbReference type="ChEBI" id="CHEBI:30616"/>
    </ligand>
</feature>
<dbReference type="SUPFAM" id="SSF52540">
    <property type="entry name" value="P-loop containing nucleoside triphosphate hydrolases"/>
    <property type="match status" value="1"/>
</dbReference>
<evidence type="ECO:0000256" key="3">
    <source>
        <dbReference type="ARBA" id="ARBA00022840"/>
    </source>
</evidence>
<keyword evidence="8" id="KW-0378">Hydrolase</keyword>
<dbReference type="PANTHER" id="PTHR48102">
    <property type="entry name" value="ATP-DEPENDENT CLP PROTEASE ATP-BINDING SUBUNIT CLPX-LIKE, MITOCHONDRIAL-RELATED"/>
    <property type="match status" value="1"/>
</dbReference>
<keyword evidence="3 5" id="KW-0067">ATP-binding</keyword>
<dbReference type="Gene3D" id="1.10.8.60">
    <property type="match status" value="1"/>
</dbReference>
<dbReference type="PANTHER" id="PTHR48102:SF3">
    <property type="entry name" value="ATP-DEPENDENT PROTEASE ATPASE SUBUNIT HSLU"/>
    <property type="match status" value="1"/>
</dbReference>
<keyword evidence="4 5" id="KW-0143">Chaperone</keyword>
<dbReference type="InterPro" id="IPR004491">
    <property type="entry name" value="HslU"/>
</dbReference>
<keyword evidence="9" id="KW-1185">Reference proteome</keyword>
<feature type="domain" description="AAA+ ATPase" evidence="6">
    <location>
        <begin position="55"/>
        <end position="360"/>
    </location>
</feature>
<dbReference type="NCBIfam" id="TIGR00390">
    <property type="entry name" value="hslU"/>
    <property type="match status" value="1"/>
</dbReference>
<comment type="caution">
    <text evidence="8">The sequence shown here is derived from an EMBL/GenBank/DDBJ whole genome shotgun (WGS) entry which is preliminary data.</text>
</comment>
<feature type="binding site" evidence="5">
    <location>
        <position position="349"/>
    </location>
    <ligand>
        <name>ATP</name>
        <dbReference type="ChEBI" id="CHEBI:30616"/>
    </ligand>
</feature>
<dbReference type="InterPro" id="IPR019489">
    <property type="entry name" value="Clp_ATPase_C"/>
</dbReference>
<feature type="binding site" evidence="5">
    <location>
        <position position="284"/>
    </location>
    <ligand>
        <name>ATP</name>
        <dbReference type="ChEBI" id="CHEBI:30616"/>
    </ligand>
</feature>
<dbReference type="InterPro" id="IPR027417">
    <property type="entry name" value="P-loop_NTPase"/>
</dbReference>
<evidence type="ECO:0000259" key="6">
    <source>
        <dbReference type="SMART" id="SM00382"/>
    </source>
</evidence>
<dbReference type="SMART" id="SM00382">
    <property type="entry name" value="AAA"/>
    <property type="match status" value="1"/>
</dbReference>
<feature type="domain" description="Clp ATPase C-terminal" evidence="7">
    <location>
        <begin position="363"/>
        <end position="454"/>
    </location>
</feature>
<keyword evidence="8" id="KW-0645">Protease</keyword>
<sequence>MLLTEEMKNLVPSAIVQYLDRYIIGQEKAKRAVAVALRNRLRRRKLPEDLAQEIAPKNILMVGPTGVGKTEIARRLADLVNAPFVKVEATKFTEVGYVGRDVESMVRDLVENAMQMVKKRMIAGVQSVAFEHAQERLVDYLLPVRKSSSAAGIPTFLNYLKKEQAEQPEDAAPEESPAVRQSTRERMLNMLKGGKLDEREVEIDVQESSSPIASFGNGEMGGIGINISEMLGGMMPKKSKKRRMKVKDALRVLQAEEAEKLIDIEAATQEALDKAQQEGIIFIDEIDKIVSRGRGGGPDVSREGVQRDLLPIVEGCSVTTKYGQVKTDHIFFIAAGAFHDAKPSDLVPELQGRLPIRVELTALGKEELRRILIEPRHSLIHQSVALIETEGLELRFTDEAVEEIAAMAERMNLEMENIGARRLHTILEQLLEEISFSAPERTGEAIEIDKSFVVKKLEPLVGDKDLRRYLL</sequence>
<dbReference type="Proteomes" id="UP000006462">
    <property type="component" value="Unassembled WGS sequence"/>
</dbReference>
<feature type="binding site" evidence="5">
    <location>
        <begin position="66"/>
        <end position="71"/>
    </location>
    <ligand>
        <name>ATP</name>
        <dbReference type="ChEBI" id="CHEBI:30616"/>
    </ligand>
</feature>
<dbReference type="Pfam" id="PF00004">
    <property type="entry name" value="AAA"/>
    <property type="match status" value="1"/>
</dbReference>
<comment type="similarity">
    <text evidence="1 5">Belongs to the ClpX chaperone family. HslU subfamily.</text>
</comment>
<dbReference type="InterPro" id="IPR003593">
    <property type="entry name" value="AAA+_ATPase"/>
</dbReference>
<proteinExistence type="inferred from homology"/>
<dbReference type="InterPro" id="IPR003959">
    <property type="entry name" value="ATPase_AAA_core"/>
</dbReference>
<dbReference type="RefSeq" id="WP_009164349.1">
    <property type="nucleotide sequence ID" value="NZ_ADFP01000047.1"/>
</dbReference>
<reference evidence="8 9" key="1">
    <citation type="submission" date="2009-12" db="EMBL/GenBank/DDBJ databases">
        <authorList>
            <person name="Shrivastava S."/>
            <person name="Madupu R."/>
            <person name="Durkin A.S."/>
            <person name="Torralba M."/>
            <person name="Methe B."/>
            <person name="Sutton G.G."/>
            <person name="Strausberg R.L."/>
            <person name="Nelson K.E."/>
        </authorList>
    </citation>
    <scope>NUCLEOTIDE SEQUENCE [LARGE SCALE GENOMIC DNA]</scope>
    <source>
        <strain evidence="8 9">W5455</strain>
    </source>
</reference>
<dbReference type="GO" id="GO:0008233">
    <property type="term" value="F:peptidase activity"/>
    <property type="evidence" value="ECO:0007669"/>
    <property type="project" value="UniProtKB-KW"/>
</dbReference>
<dbReference type="Pfam" id="PF07724">
    <property type="entry name" value="AAA_2"/>
    <property type="match status" value="1"/>
</dbReference>
<evidence type="ECO:0000256" key="1">
    <source>
        <dbReference type="ARBA" id="ARBA00009771"/>
    </source>
</evidence>
<comment type="function">
    <text evidence="5">ATPase subunit of a proteasome-like degradation complex; this subunit has chaperone activity. The binding of ATP and its subsequent hydrolysis by HslU are essential for unfolding of protein substrates subsequently hydrolyzed by HslV. HslU recognizes the N-terminal part of its protein substrates and unfolds these before they are guided to HslV for hydrolysis.</text>
</comment>
<dbReference type="EMBL" id="ADFP01000047">
    <property type="protein sequence ID" value="EFB91285.1"/>
    <property type="molecule type" value="Genomic_DNA"/>
</dbReference>
<evidence type="ECO:0000313" key="8">
    <source>
        <dbReference type="EMBL" id="EFB91285.1"/>
    </source>
</evidence>
<dbReference type="Gene3D" id="3.40.50.300">
    <property type="entry name" value="P-loop containing nucleotide triphosphate hydrolases"/>
    <property type="match status" value="2"/>
</dbReference>
<dbReference type="NCBIfam" id="NF003544">
    <property type="entry name" value="PRK05201.1"/>
    <property type="match status" value="1"/>
</dbReference>
<gene>
    <name evidence="5 8" type="primary">hslU</name>
    <name evidence="8" type="ORF">HMPREF7215_0379</name>
</gene>
<dbReference type="SMART" id="SM01086">
    <property type="entry name" value="ClpB_D2-small"/>
    <property type="match status" value="1"/>
</dbReference>
<evidence type="ECO:0000259" key="7">
    <source>
        <dbReference type="SMART" id="SM01086"/>
    </source>
</evidence>
<comment type="subunit">
    <text evidence="5">A double ring-shaped homohexamer of HslV is capped on each side by a ring-shaped HslU homohexamer. The assembly of the HslU/HslV complex is dependent on binding of ATP.</text>
</comment>
<dbReference type="HAMAP" id="MF_00249">
    <property type="entry name" value="HslU"/>
    <property type="match status" value="1"/>
</dbReference>
<accession>A0ABM9ZWI9</accession>
<organism evidence="8 9">
    <name type="scientific">Pyramidobacter piscolens W5455</name>
    <dbReference type="NCBI Taxonomy" id="352165"/>
    <lineage>
        <taxon>Bacteria</taxon>
        <taxon>Thermotogati</taxon>
        <taxon>Synergistota</taxon>
        <taxon>Synergistia</taxon>
        <taxon>Synergistales</taxon>
        <taxon>Dethiosulfovibrionaceae</taxon>
        <taxon>Pyramidobacter</taxon>
    </lineage>
</organism>
<evidence type="ECO:0000256" key="2">
    <source>
        <dbReference type="ARBA" id="ARBA00022741"/>
    </source>
</evidence>
<evidence type="ECO:0000256" key="4">
    <source>
        <dbReference type="ARBA" id="ARBA00023186"/>
    </source>
</evidence>
<evidence type="ECO:0000256" key="5">
    <source>
        <dbReference type="HAMAP-Rule" id="MF_00249"/>
    </source>
</evidence>
<keyword evidence="2 5" id="KW-0547">Nucleotide-binding</keyword>
<evidence type="ECO:0000313" key="9">
    <source>
        <dbReference type="Proteomes" id="UP000006462"/>
    </source>
</evidence>
<comment type="subcellular location">
    <subcellularLocation>
        <location evidence="5">Cytoplasm</location>
    </subcellularLocation>
</comment>
<feature type="binding site" evidence="5">
    <location>
        <position position="421"/>
    </location>
    <ligand>
        <name>ATP</name>
        <dbReference type="ChEBI" id="CHEBI:30616"/>
    </ligand>
</feature>
<name>A0ABM9ZWI9_9BACT</name>
<protein>
    <recommendedName>
        <fullName evidence="5">ATP-dependent protease ATPase subunit HslU</fullName>
    </recommendedName>
    <alternativeName>
        <fullName evidence="5">Unfoldase HslU</fullName>
    </alternativeName>
</protein>
<dbReference type="Gene3D" id="1.10.8.10">
    <property type="entry name" value="DNA helicase RuvA subunit, C-terminal domain"/>
    <property type="match status" value="1"/>
</dbReference>
<dbReference type="InterPro" id="IPR050052">
    <property type="entry name" value="ATP-dep_Clp_protease_ClpX"/>
</dbReference>